<dbReference type="InterPro" id="IPR011335">
    <property type="entry name" value="Restrct_endonuc-II-like"/>
</dbReference>
<reference evidence="2 3" key="1">
    <citation type="journal article" date="2020" name="ISME J.">
        <title>Comparative genomics reveals insights into cyanobacterial evolution and habitat adaptation.</title>
        <authorList>
            <person name="Chen M.Y."/>
            <person name="Teng W.K."/>
            <person name="Zhao L."/>
            <person name="Hu C.X."/>
            <person name="Zhou Y.K."/>
            <person name="Han B.P."/>
            <person name="Song L.R."/>
            <person name="Shu W.S."/>
        </authorList>
    </citation>
    <scope>NUCLEOTIDE SEQUENCE [LARGE SCALE GENOMIC DNA]</scope>
    <source>
        <strain evidence="2 3">FACHB-1050</strain>
    </source>
</reference>
<gene>
    <name evidence="2" type="ORF">H6G05_05790</name>
</gene>
<dbReference type="CDD" id="cd06260">
    <property type="entry name" value="DUF820-like"/>
    <property type="match status" value="1"/>
</dbReference>
<organism evidence="2 3">
    <name type="scientific">Phormidium tenue FACHB-1050</name>
    <dbReference type="NCBI Taxonomy" id="2692857"/>
    <lineage>
        <taxon>Bacteria</taxon>
        <taxon>Bacillati</taxon>
        <taxon>Cyanobacteriota</taxon>
        <taxon>Cyanophyceae</taxon>
        <taxon>Oscillatoriophycideae</taxon>
        <taxon>Oscillatoriales</taxon>
        <taxon>Oscillatoriaceae</taxon>
        <taxon>Phormidium</taxon>
    </lineage>
</organism>
<dbReference type="EMBL" id="JACJQY010000006">
    <property type="protein sequence ID" value="MBD2316358.1"/>
    <property type="molecule type" value="Genomic_DNA"/>
</dbReference>
<dbReference type="GO" id="GO:0004519">
    <property type="term" value="F:endonuclease activity"/>
    <property type="evidence" value="ECO:0007669"/>
    <property type="project" value="UniProtKB-KW"/>
</dbReference>
<feature type="domain" description="Putative restriction endonuclease" evidence="1">
    <location>
        <begin position="20"/>
        <end position="194"/>
    </location>
</feature>
<dbReference type="Pfam" id="PF05685">
    <property type="entry name" value="Uma2"/>
    <property type="match status" value="1"/>
</dbReference>
<evidence type="ECO:0000313" key="2">
    <source>
        <dbReference type="EMBL" id="MBD2316358.1"/>
    </source>
</evidence>
<dbReference type="RefSeq" id="WP_055073594.1">
    <property type="nucleotide sequence ID" value="NZ_CAWPQU010000056.1"/>
</dbReference>
<dbReference type="InterPro" id="IPR008538">
    <property type="entry name" value="Uma2"/>
</dbReference>
<keyword evidence="3" id="KW-1185">Reference proteome</keyword>
<keyword evidence="2" id="KW-0378">Hydrolase</keyword>
<dbReference type="Proteomes" id="UP000618445">
    <property type="component" value="Unassembled WGS sequence"/>
</dbReference>
<proteinExistence type="predicted"/>
<dbReference type="SUPFAM" id="SSF52980">
    <property type="entry name" value="Restriction endonuclease-like"/>
    <property type="match status" value="1"/>
</dbReference>
<comment type="caution">
    <text evidence="2">The sequence shown here is derived from an EMBL/GenBank/DDBJ whole genome shotgun (WGS) entry which is preliminary data.</text>
</comment>
<sequence length="201" mass="22822">MTIAIAKTTKNAKPRITFTDYLTYFDGSDTKYELVDGELVAMSLGTGLHGETIDRTYQAINAEINRTAQPWIVRQGQIGVRCPRGIGLDTVRIPDVVVMQRNDWQALQEREAVIDFDLSAPLLVIEVISPSTKNIDYRAKRTEYAARDIPEYWIIDPLEAKVTVLINSDGWYDITEFFDSDRIISPTFPELELTPTSFFPI</sequence>
<dbReference type="InterPro" id="IPR012296">
    <property type="entry name" value="Nuclease_put_TT1808"/>
</dbReference>
<dbReference type="PANTHER" id="PTHR34107:SF2">
    <property type="entry name" value="SLL0888 PROTEIN"/>
    <property type="match status" value="1"/>
</dbReference>
<accession>A0ABR8C6J4</accession>
<keyword evidence="2" id="KW-0255">Endonuclease</keyword>
<dbReference type="PANTHER" id="PTHR34107">
    <property type="entry name" value="SLL0198 PROTEIN-RELATED"/>
    <property type="match status" value="1"/>
</dbReference>
<name>A0ABR8C6J4_9CYAN</name>
<keyword evidence="2" id="KW-0540">Nuclease</keyword>
<protein>
    <submittedName>
        <fullName evidence="2">Uma2 family endonuclease</fullName>
    </submittedName>
</protein>
<evidence type="ECO:0000259" key="1">
    <source>
        <dbReference type="Pfam" id="PF05685"/>
    </source>
</evidence>
<dbReference type="Gene3D" id="3.90.1570.10">
    <property type="entry name" value="tt1808, chain A"/>
    <property type="match status" value="1"/>
</dbReference>
<evidence type="ECO:0000313" key="3">
    <source>
        <dbReference type="Proteomes" id="UP000618445"/>
    </source>
</evidence>